<reference evidence="2" key="1">
    <citation type="journal article" date="2022" name="Mol. Ecol. Resour.">
        <title>The genomes of chicory, endive, great burdock and yacon provide insights into Asteraceae palaeo-polyploidization history and plant inulin production.</title>
        <authorList>
            <person name="Fan W."/>
            <person name="Wang S."/>
            <person name="Wang H."/>
            <person name="Wang A."/>
            <person name="Jiang F."/>
            <person name="Liu H."/>
            <person name="Zhao H."/>
            <person name="Xu D."/>
            <person name="Zhang Y."/>
        </authorList>
    </citation>
    <scope>NUCLEOTIDE SEQUENCE [LARGE SCALE GENOMIC DNA]</scope>
    <source>
        <strain evidence="2">cv. Yunnan</strain>
    </source>
</reference>
<keyword evidence="2" id="KW-1185">Reference proteome</keyword>
<dbReference type="EMBL" id="CM042033">
    <property type="protein sequence ID" value="KAI3774236.1"/>
    <property type="molecule type" value="Genomic_DNA"/>
</dbReference>
<sequence>MYRIQEKLLHKVSNGEKLSSNRRGGTARSFGDKCFLRRSDQVERKSSSFFSSLRKAIVNIRAAEMARPYVTAGTSNLTEGDQRFYSSTEVPFAARSKGCQFSSGVFTVGIENLDFSEPSFFQNLLRSSFFLRGLPASGFNAIHRNSTNPLVDKSDDSAAVRNFLSRLLDRVDHVGIFTMNDPSGEASHGTALINNLFGHTVPPKDQVDETCDGKPSRTVQRALN</sequence>
<evidence type="ECO:0000313" key="1">
    <source>
        <dbReference type="EMBL" id="KAI3774236.1"/>
    </source>
</evidence>
<gene>
    <name evidence="1" type="ORF">L1987_48783</name>
</gene>
<dbReference type="Proteomes" id="UP001056120">
    <property type="component" value="Linkage Group LG16"/>
</dbReference>
<organism evidence="1 2">
    <name type="scientific">Smallanthus sonchifolius</name>
    <dbReference type="NCBI Taxonomy" id="185202"/>
    <lineage>
        <taxon>Eukaryota</taxon>
        <taxon>Viridiplantae</taxon>
        <taxon>Streptophyta</taxon>
        <taxon>Embryophyta</taxon>
        <taxon>Tracheophyta</taxon>
        <taxon>Spermatophyta</taxon>
        <taxon>Magnoliopsida</taxon>
        <taxon>eudicotyledons</taxon>
        <taxon>Gunneridae</taxon>
        <taxon>Pentapetalae</taxon>
        <taxon>asterids</taxon>
        <taxon>campanulids</taxon>
        <taxon>Asterales</taxon>
        <taxon>Asteraceae</taxon>
        <taxon>Asteroideae</taxon>
        <taxon>Heliantheae alliance</taxon>
        <taxon>Millerieae</taxon>
        <taxon>Smallanthus</taxon>
    </lineage>
</organism>
<accession>A0ACB9FTZ7</accession>
<comment type="caution">
    <text evidence="1">The sequence shown here is derived from an EMBL/GenBank/DDBJ whole genome shotgun (WGS) entry which is preliminary data.</text>
</comment>
<protein>
    <submittedName>
        <fullName evidence="1">Uncharacterized protein</fullName>
    </submittedName>
</protein>
<reference evidence="1 2" key="2">
    <citation type="journal article" date="2022" name="Mol. Ecol. Resour.">
        <title>The genomes of chicory, endive, great burdock and yacon provide insights into Asteraceae paleo-polyploidization history and plant inulin production.</title>
        <authorList>
            <person name="Fan W."/>
            <person name="Wang S."/>
            <person name="Wang H."/>
            <person name="Wang A."/>
            <person name="Jiang F."/>
            <person name="Liu H."/>
            <person name="Zhao H."/>
            <person name="Xu D."/>
            <person name="Zhang Y."/>
        </authorList>
    </citation>
    <scope>NUCLEOTIDE SEQUENCE [LARGE SCALE GENOMIC DNA]</scope>
    <source>
        <strain evidence="2">cv. Yunnan</strain>
        <tissue evidence="1">Leaves</tissue>
    </source>
</reference>
<proteinExistence type="predicted"/>
<evidence type="ECO:0000313" key="2">
    <source>
        <dbReference type="Proteomes" id="UP001056120"/>
    </source>
</evidence>
<name>A0ACB9FTZ7_9ASTR</name>